<keyword evidence="1" id="KW-0472">Membrane</keyword>
<gene>
    <name evidence="2" type="ORF">FB45DRAFT_900610</name>
</gene>
<keyword evidence="3" id="KW-1185">Reference proteome</keyword>
<keyword evidence="1" id="KW-0812">Transmembrane</keyword>
<name>A0AAD7C896_9AGAR</name>
<dbReference type="Proteomes" id="UP001221142">
    <property type="component" value="Unassembled WGS sequence"/>
</dbReference>
<protein>
    <submittedName>
        <fullName evidence="2">Uncharacterized protein</fullName>
    </submittedName>
</protein>
<keyword evidence="1" id="KW-1133">Transmembrane helix</keyword>
<evidence type="ECO:0000313" key="3">
    <source>
        <dbReference type="Proteomes" id="UP001221142"/>
    </source>
</evidence>
<feature type="transmembrane region" description="Helical" evidence="1">
    <location>
        <begin position="18"/>
        <end position="36"/>
    </location>
</feature>
<evidence type="ECO:0000313" key="2">
    <source>
        <dbReference type="EMBL" id="KAJ7641606.1"/>
    </source>
</evidence>
<dbReference type="AlphaFoldDB" id="A0AAD7C896"/>
<feature type="transmembrane region" description="Helical" evidence="1">
    <location>
        <begin position="57"/>
        <end position="84"/>
    </location>
</feature>
<proteinExistence type="predicted"/>
<sequence length="148" mass="16381">MSDITIIPANLVTLILESFLYGIVLLLFISTIYFLASRRTLAGKSQTATHHFASLAFIGVTALFLVVTVHWTLVTYQAFLAFIHLGDKAGEDTFYADLSQLIEVAKVALFSVTILIGDSLVAYRLWIVWSRGRMVIIFPMVALLGVLV</sequence>
<evidence type="ECO:0000256" key="1">
    <source>
        <dbReference type="SAM" id="Phobius"/>
    </source>
</evidence>
<comment type="caution">
    <text evidence="2">The sequence shown here is derived from an EMBL/GenBank/DDBJ whole genome shotgun (WGS) entry which is preliminary data.</text>
</comment>
<organism evidence="2 3">
    <name type="scientific">Roridomyces roridus</name>
    <dbReference type="NCBI Taxonomy" id="1738132"/>
    <lineage>
        <taxon>Eukaryota</taxon>
        <taxon>Fungi</taxon>
        <taxon>Dikarya</taxon>
        <taxon>Basidiomycota</taxon>
        <taxon>Agaricomycotina</taxon>
        <taxon>Agaricomycetes</taxon>
        <taxon>Agaricomycetidae</taxon>
        <taxon>Agaricales</taxon>
        <taxon>Marasmiineae</taxon>
        <taxon>Mycenaceae</taxon>
        <taxon>Roridomyces</taxon>
    </lineage>
</organism>
<feature type="transmembrane region" description="Helical" evidence="1">
    <location>
        <begin position="104"/>
        <end position="126"/>
    </location>
</feature>
<accession>A0AAD7C896</accession>
<reference evidence="2" key="1">
    <citation type="submission" date="2023-03" db="EMBL/GenBank/DDBJ databases">
        <title>Massive genome expansion in bonnet fungi (Mycena s.s.) driven by repeated elements and novel gene families across ecological guilds.</title>
        <authorList>
            <consortium name="Lawrence Berkeley National Laboratory"/>
            <person name="Harder C.B."/>
            <person name="Miyauchi S."/>
            <person name="Viragh M."/>
            <person name="Kuo A."/>
            <person name="Thoen E."/>
            <person name="Andreopoulos B."/>
            <person name="Lu D."/>
            <person name="Skrede I."/>
            <person name="Drula E."/>
            <person name="Henrissat B."/>
            <person name="Morin E."/>
            <person name="Kohler A."/>
            <person name="Barry K."/>
            <person name="LaButti K."/>
            <person name="Morin E."/>
            <person name="Salamov A."/>
            <person name="Lipzen A."/>
            <person name="Mereny Z."/>
            <person name="Hegedus B."/>
            <person name="Baldrian P."/>
            <person name="Stursova M."/>
            <person name="Weitz H."/>
            <person name="Taylor A."/>
            <person name="Grigoriev I.V."/>
            <person name="Nagy L.G."/>
            <person name="Martin F."/>
            <person name="Kauserud H."/>
        </authorList>
    </citation>
    <scope>NUCLEOTIDE SEQUENCE</scope>
    <source>
        <strain evidence="2">9284</strain>
    </source>
</reference>
<dbReference type="EMBL" id="JARKIF010000004">
    <property type="protein sequence ID" value="KAJ7641606.1"/>
    <property type="molecule type" value="Genomic_DNA"/>
</dbReference>